<sequence>MSWKRIAAVLLLAAGRVSLAQRSGDESICDYYATQRYGESNITTQLLLVQSIVTLAYAGSAGLPNPPDDGTGIFNKGRFDGIDVYLRPWFDGSKATTNLNNQPVGIDWLDGGATGPLLSFLNGSTNAVDIDKSTNQFRLFTHWFVAFGFVYGCSSAPKFPRTADSGGPLSMAYVHKFMNLNQTHIGYFIDQLTVASKYFGFSDEDAQTLETYMNARYNVRCAPPINGQLFSICFADECPLAQPKPDCEAYENLGPNGSNNVTVVTTTVGPKSATHTLTTTTTTSAAASATTTAATGGDASTNSHSDSNSIVLSSGAIAGIAIGGAAVLLLALGLLLYFRRQSTKPHIVPVPVPSGGYGSPAHGAAHAYYGSNAHTSMVSSAPPHESYTGGHGNVSGFWVPPKPHEMGQNIHETVLVQRPASMSPRLAEMESP</sequence>
<keyword evidence="8" id="KW-1185">Reference proteome</keyword>
<evidence type="ECO:0000256" key="4">
    <source>
        <dbReference type="ARBA" id="ARBA00023136"/>
    </source>
</evidence>
<feature type="signal peptide" evidence="6">
    <location>
        <begin position="1"/>
        <end position="20"/>
    </location>
</feature>
<evidence type="ECO:0000256" key="1">
    <source>
        <dbReference type="ARBA" id="ARBA00004167"/>
    </source>
</evidence>
<keyword evidence="2 5" id="KW-0812">Transmembrane</keyword>
<evidence type="ECO:0000256" key="6">
    <source>
        <dbReference type="SAM" id="SignalP"/>
    </source>
</evidence>
<dbReference type="Proteomes" id="UP000266272">
    <property type="component" value="Unassembled WGS sequence"/>
</dbReference>
<comment type="subcellular location">
    <subcellularLocation>
        <location evidence="1">Membrane</location>
        <topology evidence="1">Single-pass membrane protein</topology>
    </subcellularLocation>
</comment>
<dbReference type="GO" id="GO:0016020">
    <property type="term" value="C:membrane"/>
    <property type="evidence" value="ECO:0007669"/>
    <property type="project" value="UniProtKB-SubCell"/>
</dbReference>
<protein>
    <submittedName>
        <fullName evidence="7">Uncharacterized protein</fullName>
    </submittedName>
</protein>
<keyword evidence="4 5" id="KW-0472">Membrane</keyword>
<dbReference type="InterPro" id="IPR051694">
    <property type="entry name" value="Immunoregulatory_rcpt-like"/>
</dbReference>
<evidence type="ECO:0000256" key="5">
    <source>
        <dbReference type="SAM" id="Phobius"/>
    </source>
</evidence>
<keyword evidence="3 5" id="KW-1133">Transmembrane helix</keyword>
<gene>
    <name evidence="7" type="ORF">TARUN_1312</name>
</gene>
<name>A0A395NXU7_TRIAR</name>
<feature type="chain" id="PRO_5017279486" evidence="6">
    <location>
        <begin position="21"/>
        <end position="432"/>
    </location>
</feature>
<reference evidence="7 8" key="1">
    <citation type="journal article" date="2018" name="PLoS Pathog.">
        <title>Evolution of structural diversity of trichothecenes, a family of toxins produced by plant pathogenic and entomopathogenic fungi.</title>
        <authorList>
            <person name="Proctor R.H."/>
            <person name="McCormick S.P."/>
            <person name="Kim H.S."/>
            <person name="Cardoza R.E."/>
            <person name="Stanley A.M."/>
            <person name="Lindo L."/>
            <person name="Kelly A."/>
            <person name="Brown D.W."/>
            <person name="Lee T."/>
            <person name="Vaughan M.M."/>
            <person name="Alexander N.J."/>
            <person name="Busman M."/>
            <person name="Gutierrez S."/>
        </authorList>
    </citation>
    <scope>NUCLEOTIDE SEQUENCE [LARGE SCALE GENOMIC DNA]</scope>
    <source>
        <strain evidence="7 8">IBT 40837</strain>
    </source>
</reference>
<dbReference type="PANTHER" id="PTHR15549">
    <property type="entry name" value="PAIRED IMMUNOGLOBULIN-LIKE TYPE 2 RECEPTOR"/>
    <property type="match status" value="1"/>
</dbReference>
<dbReference type="OrthoDB" id="2110578at2759"/>
<dbReference type="STRING" id="490622.A0A395NXU7"/>
<comment type="caution">
    <text evidence="7">The sequence shown here is derived from an EMBL/GenBank/DDBJ whole genome shotgun (WGS) entry which is preliminary data.</text>
</comment>
<feature type="transmembrane region" description="Helical" evidence="5">
    <location>
        <begin position="310"/>
        <end position="338"/>
    </location>
</feature>
<accession>A0A395NXU7</accession>
<proteinExistence type="predicted"/>
<organism evidence="7 8">
    <name type="scientific">Trichoderma arundinaceum</name>
    <dbReference type="NCBI Taxonomy" id="490622"/>
    <lineage>
        <taxon>Eukaryota</taxon>
        <taxon>Fungi</taxon>
        <taxon>Dikarya</taxon>
        <taxon>Ascomycota</taxon>
        <taxon>Pezizomycotina</taxon>
        <taxon>Sordariomycetes</taxon>
        <taxon>Hypocreomycetidae</taxon>
        <taxon>Hypocreales</taxon>
        <taxon>Hypocreaceae</taxon>
        <taxon>Trichoderma</taxon>
    </lineage>
</organism>
<evidence type="ECO:0000313" key="7">
    <source>
        <dbReference type="EMBL" id="RFU80895.1"/>
    </source>
</evidence>
<evidence type="ECO:0000256" key="3">
    <source>
        <dbReference type="ARBA" id="ARBA00022989"/>
    </source>
</evidence>
<dbReference type="EMBL" id="PXOA01000081">
    <property type="protein sequence ID" value="RFU80895.1"/>
    <property type="molecule type" value="Genomic_DNA"/>
</dbReference>
<keyword evidence="6" id="KW-0732">Signal</keyword>
<dbReference type="AlphaFoldDB" id="A0A395NXU7"/>
<evidence type="ECO:0000313" key="8">
    <source>
        <dbReference type="Proteomes" id="UP000266272"/>
    </source>
</evidence>
<dbReference type="GO" id="GO:0071944">
    <property type="term" value="C:cell periphery"/>
    <property type="evidence" value="ECO:0007669"/>
    <property type="project" value="UniProtKB-ARBA"/>
</dbReference>
<evidence type="ECO:0000256" key="2">
    <source>
        <dbReference type="ARBA" id="ARBA00022692"/>
    </source>
</evidence>